<proteinExistence type="predicted"/>
<comment type="caution">
    <text evidence="3">The sequence shown here is derived from an EMBL/GenBank/DDBJ whole genome shotgun (WGS) entry which is preliminary data.</text>
</comment>
<dbReference type="AlphaFoldDB" id="A0AAD3NMP4"/>
<sequence>MASSFLSFSLLFIAVCTADGFREYAVDRCVFNSSELSGIEYIYSHYYNKLEYTQVVLSKSVKPSIRLHSTMPPAGKHPTMLVCNVYDYPKH</sequence>
<evidence type="ECO:0000313" key="3">
    <source>
        <dbReference type="EMBL" id="GLD75218.1"/>
    </source>
</evidence>
<keyword evidence="4" id="KW-1185">Reference proteome</keyword>
<accession>A0AAD3NMP4</accession>
<evidence type="ECO:0000256" key="1">
    <source>
        <dbReference type="ARBA" id="ARBA00023180"/>
    </source>
</evidence>
<evidence type="ECO:0000313" key="4">
    <source>
        <dbReference type="Proteomes" id="UP001279410"/>
    </source>
</evidence>
<dbReference type="SUPFAM" id="SSF54452">
    <property type="entry name" value="MHC antigen-recognition domain"/>
    <property type="match status" value="1"/>
</dbReference>
<reference evidence="3" key="1">
    <citation type="submission" date="2022-08" db="EMBL/GenBank/DDBJ databases">
        <title>Genome sequencing of akame (Lates japonicus).</title>
        <authorList>
            <person name="Hashiguchi Y."/>
            <person name="Takahashi H."/>
        </authorList>
    </citation>
    <scope>NUCLEOTIDE SEQUENCE</scope>
    <source>
        <strain evidence="3">Kochi</strain>
    </source>
</reference>
<organism evidence="3 4">
    <name type="scientific">Lates japonicus</name>
    <name type="common">Japanese lates</name>
    <dbReference type="NCBI Taxonomy" id="270547"/>
    <lineage>
        <taxon>Eukaryota</taxon>
        <taxon>Metazoa</taxon>
        <taxon>Chordata</taxon>
        <taxon>Craniata</taxon>
        <taxon>Vertebrata</taxon>
        <taxon>Euteleostomi</taxon>
        <taxon>Actinopterygii</taxon>
        <taxon>Neopterygii</taxon>
        <taxon>Teleostei</taxon>
        <taxon>Neoteleostei</taxon>
        <taxon>Acanthomorphata</taxon>
        <taxon>Carangaria</taxon>
        <taxon>Carangaria incertae sedis</taxon>
        <taxon>Centropomidae</taxon>
        <taxon>Lates</taxon>
    </lineage>
</organism>
<name>A0AAD3NMP4_LATJO</name>
<keyword evidence="1" id="KW-0325">Glycoprotein</keyword>
<protein>
    <submittedName>
        <fullName evidence="3">H-2 class II histocompatibility antigen, E-S beta chain-like protein</fullName>
    </submittedName>
</protein>
<dbReference type="InterPro" id="IPR011162">
    <property type="entry name" value="MHC_I/II-like_Ag-recog"/>
</dbReference>
<feature type="signal peptide" evidence="2">
    <location>
        <begin position="1"/>
        <end position="18"/>
    </location>
</feature>
<evidence type="ECO:0000256" key="2">
    <source>
        <dbReference type="SAM" id="SignalP"/>
    </source>
</evidence>
<feature type="chain" id="PRO_5042140425" evidence="2">
    <location>
        <begin position="19"/>
        <end position="91"/>
    </location>
</feature>
<gene>
    <name evidence="3" type="ORF">AKAME5_002655100</name>
</gene>
<dbReference type="Proteomes" id="UP001279410">
    <property type="component" value="Unassembled WGS sequence"/>
</dbReference>
<keyword evidence="2" id="KW-0732">Signal</keyword>
<dbReference type="EMBL" id="BRZM01002778">
    <property type="protein sequence ID" value="GLD75218.1"/>
    <property type="molecule type" value="Genomic_DNA"/>
</dbReference>